<dbReference type="Proteomes" id="UP001612741">
    <property type="component" value="Unassembled WGS sequence"/>
</dbReference>
<name>A0ABW7Z513_9ACTN</name>
<accession>A0ABW7Z513</accession>
<evidence type="ECO:0000256" key="3">
    <source>
        <dbReference type="ARBA" id="ARBA00023163"/>
    </source>
</evidence>
<evidence type="ECO:0000256" key="1">
    <source>
        <dbReference type="ARBA" id="ARBA00023015"/>
    </source>
</evidence>
<evidence type="ECO:0000259" key="5">
    <source>
        <dbReference type="PROSITE" id="PS50977"/>
    </source>
</evidence>
<dbReference type="PANTHER" id="PTHR30055">
    <property type="entry name" value="HTH-TYPE TRANSCRIPTIONAL REGULATOR RUTR"/>
    <property type="match status" value="1"/>
</dbReference>
<evidence type="ECO:0000256" key="4">
    <source>
        <dbReference type="PROSITE-ProRule" id="PRU00335"/>
    </source>
</evidence>
<dbReference type="PROSITE" id="PS50977">
    <property type="entry name" value="HTH_TETR_2"/>
    <property type="match status" value="1"/>
</dbReference>
<feature type="domain" description="HTH tetR-type" evidence="5">
    <location>
        <begin position="10"/>
        <end position="68"/>
    </location>
</feature>
<evidence type="ECO:0000256" key="2">
    <source>
        <dbReference type="ARBA" id="ARBA00023125"/>
    </source>
</evidence>
<proteinExistence type="predicted"/>
<dbReference type="Pfam" id="PF00440">
    <property type="entry name" value="TetR_N"/>
    <property type="match status" value="1"/>
</dbReference>
<dbReference type="InterPro" id="IPR050109">
    <property type="entry name" value="HTH-type_TetR-like_transc_reg"/>
</dbReference>
<evidence type="ECO:0000313" key="6">
    <source>
        <dbReference type="EMBL" id="MFI6502619.1"/>
    </source>
</evidence>
<keyword evidence="1" id="KW-0805">Transcription regulation</keyword>
<reference evidence="6 7" key="1">
    <citation type="submission" date="2024-10" db="EMBL/GenBank/DDBJ databases">
        <title>The Natural Products Discovery Center: Release of the First 8490 Sequenced Strains for Exploring Actinobacteria Biosynthetic Diversity.</title>
        <authorList>
            <person name="Kalkreuter E."/>
            <person name="Kautsar S.A."/>
            <person name="Yang D."/>
            <person name="Bader C.D."/>
            <person name="Teijaro C.N."/>
            <person name="Fluegel L."/>
            <person name="Davis C.M."/>
            <person name="Simpson J.R."/>
            <person name="Lauterbach L."/>
            <person name="Steele A.D."/>
            <person name="Gui C."/>
            <person name="Meng S."/>
            <person name="Li G."/>
            <person name="Viehrig K."/>
            <person name="Ye F."/>
            <person name="Su P."/>
            <person name="Kiefer A.F."/>
            <person name="Nichols A."/>
            <person name="Cepeda A.J."/>
            <person name="Yan W."/>
            <person name="Fan B."/>
            <person name="Jiang Y."/>
            <person name="Adhikari A."/>
            <person name="Zheng C.-J."/>
            <person name="Schuster L."/>
            <person name="Cowan T.M."/>
            <person name="Smanski M.J."/>
            <person name="Chevrette M.G."/>
            <person name="De Carvalho L.P.S."/>
            <person name="Shen B."/>
        </authorList>
    </citation>
    <scope>NUCLEOTIDE SEQUENCE [LARGE SCALE GENOMIC DNA]</scope>
    <source>
        <strain evidence="6 7">NPDC050545</strain>
    </source>
</reference>
<feature type="DNA-binding region" description="H-T-H motif" evidence="4">
    <location>
        <begin position="31"/>
        <end position="50"/>
    </location>
</feature>
<dbReference type="RefSeq" id="WP_397088029.1">
    <property type="nucleotide sequence ID" value="NZ_JBITGY010000010.1"/>
</dbReference>
<comment type="caution">
    <text evidence="6">The sequence shown here is derived from an EMBL/GenBank/DDBJ whole genome shotgun (WGS) entry which is preliminary data.</text>
</comment>
<dbReference type="InterPro" id="IPR009057">
    <property type="entry name" value="Homeodomain-like_sf"/>
</dbReference>
<gene>
    <name evidence="6" type="ORF">ACIBG2_34945</name>
</gene>
<sequence>MTLAETGLRARTRRAILDAAFATLTCNSGASLSDVAAAAGVGRTTIHRYFPERSDLIAAISEDILDKIAIATRRARPDDGPAIQALDRLCQEYFELGDYLMLAFTEPHIITSADWESETPSDRALIGTIERAQREGDLDSRMPATWVQQVMWALLYASWQHIRDDEAPKHDALSLCLLAFRKAVATS</sequence>
<dbReference type="InterPro" id="IPR001647">
    <property type="entry name" value="HTH_TetR"/>
</dbReference>
<organism evidence="6 7">
    <name type="scientific">Nonomuraea typhae</name>
    <dbReference type="NCBI Taxonomy" id="2603600"/>
    <lineage>
        <taxon>Bacteria</taxon>
        <taxon>Bacillati</taxon>
        <taxon>Actinomycetota</taxon>
        <taxon>Actinomycetes</taxon>
        <taxon>Streptosporangiales</taxon>
        <taxon>Streptosporangiaceae</taxon>
        <taxon>Nonomuraea</taxon>
    </lineage>
</organism>
<protein>
    <submittedName>
        <fullName evidence="6">TetR/AcrR family transcriptional regulator</fullName>
    </submittedName>
</protein>
<keyword evidence="7" id="KW-1185">Reference proteome</keyword>
<keyword evidence="2 4" id="KW-0238">DNA-binding</keyword>
<evidence type="ECO:0000313" key="7">
    <source>
        <dbReference type="Proteomes" id="UP001612741"/>
    </source>
</evidence>
<dbReference type="Gene3D" id="1.10.357.10">
    <property type="entry name" value="Tetracycline Repressor, domain 2"/>
    <property type="match status" value="1"/>
</dbReference>
<keyword evidence="3" id="KW-0804">Transcription</keyword>
<dbReference type="PANTHER" id="PTHR30055:SF234">
    <property type="entry name" value="HTH-TYPE TRANSCRIPTIONAL REGULATOR BETI"/>
    <property type="match status" value="1"/>
</dbReference>
<dbReference type="SUPFAM" id="SSF46689">
    <property type="entry name" value="Homeodomain-like"/>
    <property type="match status" value="1"/>
</dbReference>
<dbReference type="EMBL" id="JBITGY010000010">
    <property type="protein sequence ID" value="MFI6502619.1"/>
    <property type="molecule type" value="Genomic_DNA"/>
</dbReference>